<keyword evidence="3" id="KW-1185">Reference proteome</keyword>
<gene>
    <name evidence="2" type="ORF">BKA67DRAFT_154259</name>
</gene>
<dbReference type="AlphaFoldDB" id="A0A9P8UQW4"/>
<dbReference type="Proteomes" id="UP000758603">
    <property type="component" value="Unassembled WGS sequence"/>
</dbReference>
<evidence type="ECO:0000313" key="2">
    <source>
        <dbReference type="EMBL" id="KAH6656385.1"/>
    </source>
</evidence>
<dbReference type="RefSeq" id="XP_045960619.1">
    <property type="nucleotide sequence ID" value="XM_046095127.1"/>
</dbReference>
<organism evidence="2 3">
    <name type="scientific">Truncatella angustata</name>
    <dbReference type="NCBI Taxonomy" id="152316"/>
    <lineage>
        <taxon>Eukaryota</taxon>
        <taxon>Fungi</taxon>
        <taxon>Dikarya</taxon>
        <taxon>Ascomycota</taxon>
        <taxon>Pezizomycotina</taxon>
        <taxon>Sordariomycetes</taxon>
        <taxon>Xylariomycetidae</taxon>
        <taxon>Amphisphaeriales</taxon>
        <taxon>Sporocadaceae</taxon>
        <taxon>Truncatella</taxon>
    </lineage>
</organism>
<dbReference type="GeneID" id="70124020"/>
<name>A0A9P8UQW4_9PEZI</name>
<evidence type="ECO:0008006" key="4">
    <source>
        <dbReference type="Google" id="ProtNLM"/>
    </source>
</evidence>
<feature type="compositionally biased region" description="Basic and acidic residues" evidence="1">
    <location>
        <begin position="78"/>
        <end position="106"/>
    </location>
</feature>
<evidence type="ECO:0000313" key="3">
    <source>
        <dbReference type="Proteomes" id="UP000758603"/>
    </source>
</evidence>
<evidence type="ECO:0000256" key="1">
    <source>
        <dbReference type="SAM" id="MobiDB-lite"/>
    </source>
</evidence>
<accession>A0A9P8UQW4</accession>
<dbReference type="EMBL" id="JAGPXC010000002">
    <property type="protein sequence ID" value="KAH6656385.1"/>
    <property type="molecule type" value="Genomic_DNA"/>
</dbReference>
<feature type="compositionally biased region" description="Basic and acidic residues" evidence="1">
    <location>
        <begin position="34"/>
        <end position="70"/>
    </location>
</feature>
<sequence length="115" mass="12813">MASRTFLSAFRPAAALASRQTIVSRSIATTAALRHKEDTLHERQEDSNSSERHKQDLLKKQKDGQGHWKPELASNAEEAIKADRSGDEDIKSLQDRTKATAEETHKKGTSMRDGL</sequence>
<feature type="region of interest" description="Disordered" evidence="1">
    <location>
        <begin position="34"/>
        <end position="115"/>
    </location>
</feature>
<protein>
    <recommendedName>
        <fullName evidence="4">Mitochondrial carrier protein pet8 protein</fullName>
    </recommendedName>
</protein>
<comment type="caution">
    <text evidence="2">The sequence shown here is derived from an EMBL/GenBank/DDBJ whole genome shotgun (WGS) entry which is preliminary data.</text>
</comment>
<proteinExistence type="predicted"/>
<reference evidence="2" key="1">
    <citation type="journal article" date="2021" name="Nat. Commun.">
        <title>Genetic determinants of endophytism in the Arabidopsis root mycobiome.</title>
        <authorList>
            <person name="Mesny F."/>
            <person name="Miyauchi S."/>
            <person name="Thiergart T."/>
            <person name="Pickel B."/>
            <person name="Atanasova L."/>
            <person name="Karlsson M."/>
            <person name="Huettel B."/>
            <person name="Barry K.W."/>
            <person name="Haridas S."/>
            <person name="Chen C."/>
            <person name="Bauer D."/>
            <person name="Andreopoulos W."/>
            <person name="Pangilinan J."/>
            <person name="LaButti K."/>
            <person name="Riley R."/>
            <person name="Lipzen A."/>
            <person name="Clum A."/>
            <person name="Drula E."/>
            <person name="Henrissat B."/>
            <person name="Kohler A."/>
            <person name="Grigoriev I.V."/>
            <person name="Martin F.M."/>
            <person name="Hacquard S."/>
        </authorList>
    </citation>
    <scope>NUCLEOTIDE SEQUENCE</scope>
    <source>
        <strain evidence="2">MPI-SDFR-AT-0073</strain>
    </source>
</reference>
<dbReference type="OrthoDB" id="529205at2759"/>